<dbReference type="InterPro" id="IPR000055">
    <property type="entry name" value="Restrct_endonuc_typeI_TRD"/>
</dbReference>
<dbReference type="RefSeq" id="WP_155363438.1">
    <property type="nucleotide sequence ID" value="NZ_CP043930.1"/>
</dbReference>
<dbReference type="SUPFAM" id="SSF116734">
    <property type="entry name" value="DNA methylase specificity domain"/>
    <property type="match status" value="2"/>
</dbReference>
<name>A0A6I6A7L3_9PLAN</name>
<dbReference type="PANTHER" id="PTHR30408:SF12">
    <property type="entry name" value="TYPE I RESTRICTION ENZYME MJAVIII SPECIFICITY SUBUNIT"/>
    <property type="match status" value="1"/>
</dbReference>
<evidence type="ECO:0000259" key="4">
    <source>
        <dbReference type="Pfam" id="PF01420"/>
    </source>
</evidence>
<dbReference type="Gene3D" id="3.90.220.20">
    <property type="entry name" value="DNA methylase specificity domains"/>
    <property type="match status" value="3"/>
</dbReference>
<dbReference type="EMBL" id="CP043930">
    <property type="protein sequence ID" value="QGQ22357.1"/>
    <property type="molecule type" value="Genomic_DNA"/>
</dbReference>
<dbReference type="Proteomes" id="UP000427281">
    <property type="component" value="Chromosome"/>
</dbReference>
<reference evidence="5 6" key="1">
    <citation type="submission" date="2019-09" db="EMBL/GenBank/DDBJ databases">
        <title>Gimesia benthica sp. nov., a novel bacterium isolated from deep-sea water of the Northwest Indian Ocean.</title>
        <authorList>
            <person name="Dai X."/>
        </authorList>
    </citation>
    <scope>NUCLEOTIDE SEQUENCE [LARGE SCALE GENOMIC DNA]</scope>
    <source>
        <strain evidence="5 6">E7</strain>
    </source>
</reference>
<evidence type="ECO:0000256" key="1">
    <source>
        <dbReference type="ARBA" id="ARBA00010923"/>
    </source>
</evidence>
<accession>A0A6I6A7L3</accession>
<feature type="domain" description="Type I restriction modification DNA specificity" evidence="4">
    <location>
        <begin position="60"/>
        <end position="191"/>
    </location>
</feature>
<gene>
    <name evidence="5" type="ORF">F1728_06575</name>
</gene>
<dbReference type="KEGG" id="gim:F1728_06575"/>
<proteinExistence type="inferred from homology"/>
<protein>
    <recommendedName>
        <fullName evidence="4">Type I restriction modification DNA specificity domain-containing protein</fullName>
    </recommendedName>
</protein>
<evidence type="ECO:0000256" key="3">
    <source>
        <dbReference type="ARBA" id="ARBA00023125"/>
    </source>
</evidence>
<dbReference type="InterPro" id="IPR044946">
    <property type="entry name" value="Restrct_endonuc_typeI_TRD_sf"/>
</dbReference>
<organism evidence="5 6">
    <name type="scientific">Gimesia benthica</name>
    <dbReference type="NCBI Taxonomy" id="2608982"/>
    <lineage>
        <taxon>Bacteria</taxon>
        <taxon>Pseudomonadati</taxon>
        <taxon>Planctomycetota</taxon>
        <taxon>Planctomycetia</taxon>
        <taxon>Planctomycetales</taxon>
        <taxon>Planctomycetaceae</taxon>
        <taxon>Gimesia</taxon>
    </lineage>
</organism>
<dbReference type="REBASE" id="364692">
    <property type="entry name" value="S.GspE7ORF6570P"/>
</dbReference>
<evidence type="ECO:0000256" key="2">
    <source>
        <dbReference type="ARBA" id="ARBA00022747"/>
    </source>
</evidence>
<keyword evidence="6" id="KW-1185">Reference proteome</keyword>
<evidence type="ECO:0000313" key="5">
    <source>
        <dbReference type="EMBL" id="QGQ22357.1"/>
    </source>
</evidence>
<evidence type="ECO:0000313" key="6">
    <source>
        <dbReference type="Proteomes" id="UP000427281"/>
    </source>
</evidence>
<dbReference type="Pfam" id="PF01420">
    <property type="entry name" value="Methylase_S"/>
    <property type="match status" value="1"/>
</dbReference>
<dbReference type="GO" id="GO:0003677">
    <property type="term" value="F:DNA binding"/>
    <property type="evidence" value="ECO:0007669"/>
    <property type="project" value="UniProtKB-KW"/>
</dbReference>
<dbReference type="GO" id="GO:0009307">
    <property type="term" value="P:DNA restriction-modification system"/>
    <property type="evidence" value="ECO:0007669"/>
    <property type="project" value="UniProtKB-KW"/>
</dbReference>
<dbReference type="PANTHER" id="PTHR30408">
    <property type="entry name" value="TYPE-1 RESTRICTION ENZYME ECOKI SPECIFICITY PROTEIN"/>
    <property type="match status" value="1"/>
</dbReference>
<dbReference type="InterPro" id="IPR052021">
    <property type="entry name" value="Type-I_RS_S_subunit"/>
</dbReference>
<sequence>MDRPETLLNGWSFVKLSKIIQDLPSGVSVNGEDRSADPSEAGVLKVSSVSNGRFFPSENKVIRGTEVERARMPVSRGDLLISRSNTFDLVGASGMVKENAPNLYLPDKLWKVVLKDPTKDNLEWLLQLLNSSSMRQSLKNIATGTSGSMKNISKPSFLSIRVLRPTFPEQQKIAAILSTWDRAIELTEKLIVAKQKRKQALMQQLLTGDFRLSKFAKGTQTDFDGIVRIPAAVRRGIYPPSVQPGIPKLADPPNGWKRKKMADLLHIEKRSVRLEDDTEYQLVVAKRNRGGIEPRERLLGRDIKTPTQFEVRGGDFLISRRQIIHGACGVVPASLNGAIVSNEYSVCTVNGELDMTFLKYLTHSLYFQQTCFHASVGVALEKMIFKIEQWLMFPFLIPPIEEQRAIAAVLVTADLEIDLLNKRYLLLNTQKNGLMQQLLTGNTRVIPVSERKTDA</sequence>
<dbReference type="AlphaFoldDB" id="A0A6I6A7L3"/>
<keyword evidence="3" id="KW-0238">DNA-binding</keyword>
<keyword evidence="2" id="KW-0680">Restriction system</keyword>
<comment type="similarity">
    <text evidence="1">Belongs to the type-I restriction system S methylase family.</text>
</comment>